<keyword evidence="8" id="KW-0804">Transcription</keyword>
<accession>A0AAV1E036</accession>
<dbReference type="Gene3D" id="1.10.472.10">
    <property type="entry name" value="Cyclin-like"/>
    <property type="match status" value="2"/>
</dbReference>
<gene>
    <name evidence="12" type="ORF">OLC1_LOCUS19948</name>
</gene>
<feature type="domain" description="Cyclin-like" evidence="11">
    <location>
        <begin position="218"/>
        <end position="303"/>
    </location>
</feature>
<feature type="region of interest" description="Disordered" evidence="10">
    <location>
        <begin position="570"/>
        <end position="655"/>
    </location>
</feature>
<dbReference type="FunFam" id="1.10.472.10:FF:000066">
    <property type="entry name" value="Transcription factor IIIB subunit"/>
    <property type="match status" value="1"/>
</dbReference>
<feature type="compositionally biased region" description="Low complexity" evidence="10">
    <location>
        <begin position="635"/>
        <end position="646"/>
    </location>
</feature>
<dbReference type="InterPro" id="IPR036915">
    <property type="entry name" value="Cyclin-like_sf"/>
</dbReference>
<feature type="region of interest" description="Disordered" evidence="10">
    <location>
        <begin position="519"/>
        <end position="547"/>
    </location>
</feature>
<evidence type="ECO:0000256" key="1">
    <source>
        <dbReference type="ARBA" id="ARBA00004123"/>
    </source>
</evidence>
<dbReference type="InterPro" id="IPR013763">
    <property type="entry name" value="Cyclin-like_dom"/>
</dbReference>
<sequence>MNYSRLLMLEYRYHAIKKIYFFHLCQPLLSSTLHHRHTTTHRLEFGQPTDNVPVADRAEGIACCTDCGRVLSQDVYSSDPSYRKGPGGESQFDGNIIFFNPKDLSESFQRTLNKGKRHIDDLMTKMEMGDDASLSGPAKAFYRIALERGFTRGRRTDQVAAACLYIACRVNNKPSLLIDFAIWLSVNVYILGAVYLELCKHLSLSEHPFFLKSIDPSLFMHRFTSALMKDGDNQTRVVRTALRIVASMKRDWMHTGRKPSGICGAALFISALSHGYRYSKSEIIKIVHICEATLTKRLFEFGNTESGSLTIEEFTQKAKEFERENPAIHASAIKSDMMEVFCQHKGKEPHFAHGLCRSCYKDFLEFSGGLNGGSDPPAFQVAEIKRLTEASSCEQERCPNKASEDVFSREKDAIADPESSSLSGNLVTPFNDNFSEDGDIPSITDDTENLSDIDDSEVDCYLNSKEESRLKKIIWEEMNKEYLQEQAAKEAAAAAAAKEIGDASEDVLAARKLAAAAGAAVAKSREQRKKKRALEAQNTSPFRTAAEAASQALKKKGLSSKINYDAIDKLFDEDLPSKPKRPRVQSDEDNTESNGRKEEKEEHEATSSCLNEQEETDQWDVEDDAAQEVEGDQMYDQNEYYYQEDYNGFDDDDYY</sequence>
<dbReference type="SMART" id="SM00385">
    <property type="entry name" value="CYCLIN"/>
    <property type="match status" value="2"/>
</dbReference>
<evidence type="ECO:0000256" key="10">
    <source>
        <dbReference type="SAM" id="MobiDB-lite"/>
    </source>
</evidence>
<dbReference type="PRINTS" id="PR00685">
    <property type="entry name" value="TIFACTORIIB"/>
</dbReference>
<evidence type="ECO:0000256" key="3">
    <source>
        <dbReference type="ARBA" id="ARBA00022723"/>
    </source>
</evidence>
<dbReference type="InterPro" id="IPR011665">
    <property type="entry name" value="BRF1_TBP-bd_dom"/>
</dbReference>
<evidence type="ECO:0000256" key="6">
    <source>
        <dbReference type="ARBA" id="ARBA00023015"/>
    </source>
</evidence>
<keyword evidence="9" id="KW-0539">Nucleus</keyword>
<feature type="compositionally biased region" description="Basic and acidic residues" evidence="10">
    <location>
        <begin position="594"/>
        <end position="605"/>
    </location>
</feature>
<feature type="domain" description="Cyclin-like" evidence="11">
    <location>
        <begin position="117"/>
        <end position="200"/>
    </location>
</feature>
<comment type="similarity">
    <text evidence="2">Belongs to the TFIIB family.</text>
</comment>
<dbReference type="FunFam" id="1.10.472.10:FF:000007">
    <property type="entry name" value="Transcription factor IIIB 90 kDa subunit"/>
    <property type="match status" value="1"/>
</dbReference>
<evidence type="ECO:0000256" key="4">
    <source>
        <dbReference type="ARBA" id="ARBA00022771"/>
    </source>
</evidence>
<dbReference type="PANTHER" id="PTHR11618:SF4">
    <property type="entry name" value="TRANSCRIPTION FACTOR IIIB 90 KDA SUBUNIT"/>
    <property type="match status" value="1"/>
</dbReference>
<evidence type="ECO:0000256" key="9">
    <source>
        <dbReference type="ARBA" id="ARBA00023242"/>
    </source>
</evidence>
<dbReference type="InterPro" id="IPR013150">
    <property type="entry name" value="TFIIB_cyclin"/>
</dbReference>
<dbReference type="AlphaFoldDB" id="A0AAV1E036"/>
<dbReference type="GO" id="GO:0005634">
    <property type="term" value="C:nucleus"/>
    <property type="evidence" value="ECO:0007669"/>
    <property type="project" value="UniProtKB-SubCell"/>
</dbReference>
<dbReference type="GO" id="GO:0070897">
    <property type="term" value="P:transcription preinitiation complex assembly"/>
    <property type="evidence" value="ECO:0007669"/>
    <property type="project" value="InterPro"/>
</dbReference>
<proteinExistence type="inferred from homology"/>
<keyword evidence="4" id="KW-0863">Zinc-finger</keyword>
<keyword evidence="7" id="KW-0010">Activator</keyword>
<evidence type="ECO:0000256" key="2">
    <source>
        <dbReference type="ARBA" id="ARBA00010857"/>
    </source>
</evidence>
<dbReference type="Gene3D" id="1.20.5.650">
    <property type="entry name" value="Single helix bin"/>
    <property type="match status" value="1"/>
</dbReference>
<keyword evidence="3" id="KW-0479">Metal-binding</keyword>
<dbReference type="PANTHER" id="PTHR11618">
    <property type="entry name" value="TRANSCRIPTION INITIATION FACTOR IIB-RELATED"/>
    <property type="match status" value="1"/>
</dbReference>
<keyword evidence="13" id="KW-1185">Reference proteome</keyword>
<evidence type="ECO:0000259" key="11">
    <source>
        <dbReference type="SMART" id="SM00385"/>
    </source>
</evidence>
<dbReference type="GO" id="GO:0000126">
    <property type="term" value="C:transcription factor TFIIIB complex"/>
    <property type="evidence" value="ECO:0007669"/>
    <property type="project" value="TreeGrafter"/>
</dbReference>
<protein>
    <submittedName>
        <fullName evidence="12">OLC1v1013326C1</fullName>
    </submittedName>
</protein>
<dbReference type="GO" id="GO:0001006">
    <property type="term" value="F:RNA polymerase III type 3 promoter sequence-specific DNA binding"/>
    <property type="evidence" value="ECO:0007669"/>
    <property type="project" value="TreeGrafter"/>
</dbReference>
<dbReference type="GO" id="GO:0097550">
    <property type="term" value="C:transcription preinitiation complex"/>
    <property type="evidence" value="ECO:0007669"/>
    <property type="project" value="TreeGrafter"/>
</dbReference>
<dbReference type="EMBL" id="OX459124">
    <property type="protein sequence ID" value="CAI9112832.1"/>
    <property type="molecule type" value="Genomic_DNA"/>
</dbReference>
<organism evidence="12 13">
    <name type="scientific">Oldenlandia corymbosa var. corymbosa</name>
    <dbReference type="NCBI Taxonomy" id="529605"/>
    <lineage>
        <taxon>Eukaryota</taxon>
        <taxon>Viridiplantae</taxon>
        <taxon>Streptophyta</taxon>
        <taxon>Embryophyta</taxon>
        <taxon>Tracheophyta</taxon>
        <taxon>Spermatophyta</taxon>
        <taxon>Magnoliopsida</taxon>
        <taxon>eudicotyledons</taxon>
        <taxon>Gunneridae</taxon>
        <taxon>Pentapetalae</taxon>
        <taxon>asterids</taxon>
        <taxon>lamiids</taxon>
        <taxon>Gentianales</taxon>
        <taxon>Rubiaceae</taxon>
        <taxon>Rubioideae</taxon>
        <taxon>Spermacoceae</taxon>
        <taxon>Hedyotis-Oldenlandia complex</taxon>
        <taxon>Oldenlandia</taxon>
    </lineage>
</organism>
<dbReference type="Pfam" id="PF00382">
    <property type="entry name" value="TFIIB"/>
    <property type="match status" value="2"/>
</dbReference>
<reference evidence="12" key="1">
    <citation type="submission" date="2023-03" db="EMBL/GenBank/DDBJ databases">
        <authorList>
            <person name="Julca I."/>
        </authorList>
    </citation>
    <scope>NUCLEOTIDE SEQUENCE</scope>
</reference>
<dbReference type="GO" id="GO:0017025">
    <property type="term" value="F:TBP-class protein binding"/>
    <property type="evidence" value="ECO:0007669"/>
    <property type="project" value="InterPro"/>
</dbReference>
<keyword evidence="5" id="KW-0862">Zinc</keyword>
<evidence type="ECO:0000256" key="5">
    <source>
        <dbReference type="ARBA" id="ARBA00022833"/>
    </source>
</evidence>
<dbReference type="Proteomes" id="UP001161247">
    <property type="component" value="Chromosome 7"/>
</dbReference>
<evidence type="ECO:0000313" key="13">
    <source>
        <dbReference type="Proteomes" id="UP001161247"/>
    </source>
</evidence>
<evidence type="ECO:0000313" key="12">
    <source>
        <dbReference type="EMBL" id="CAI9112832.1"/>
    </source>
</evidence>
<feature type="compositionally biased region" description="Acidic residues" evidence="10">
    <location>
        <begin position="612"/>
        <end position="633"/>
    </location>
</feature>
<evidence type="ECO:0000256" key="7">
    <source>
        <dbReference type="ARBA" id="ARBA00023159"/>
    </source>
</evidence>
<dbReference type="Pfam" id="PF07741">
    <property type="entry name" value="BRF1"/>
    <property type="match status" value="1"/>
</dbReference>
<dbReference type="GO" id="GO:0000995">
    <property type="term" value="F:RNA polymerase III general transcription initiation factor activity"/>
    <property type="evidence" value="ECO:0007669"/>
    <property type="project" value="TreeGrafter"/>
</dbReference>
<comment type="subcellular location">
    <subcellularLocation>
        <location evidence="1">Nucleus</location>
    </subcellularLocation>
</comment>
<dbReference type="SUPFAM" id="SSF47954">
    <property type="entry name" value="Cyclin-like"/>
    <property type="match status" value="2"/>
</dbReference>
<dbReference type="GO" id="GO:0008270">
    <property type="term" value="F:zinc ion binding"/>
    <property type="evidence" value="ECO:0007669"/>
    <property type="project" value="UniProtKB-KW"/>
</dbReference>
<dbReference type="CDD" id="cd20554">
    <property type="entry name" value="CYCLIN_TFIIIB90_rpt2"/>
    <property type="match status" value="1"/>
</dbReference>
<keyword evidence="6" id="KW-0805">Transcription regulation</keyword>
<evidence type="ECO:0000256" key="8">
    <source>
        <dbReference type="ARBA" id="ARBA00023163"/>
    </source>
</evidence>
<dbReference type="InterPro" id="IPR000812">
    <property type="entry name" value="TFIIB"/>
</dbReference>
<name>A0AAV1E036_OLDCO</name>